<accession>A0A2K4WVV2</accession>
<evidence type="ECO:0000313" key="1">
    <source>
        <dbReference type="EMBL" id="SOS40002.1"/>
    </source>
</evidence>
<dbReference type="Proteomes" id="UP000238095">
    <property type="component" value="Chromosome 1"/>
</dbReference>
<gene>
    <name evidence="1" type="ORF">CFBP3840_02959</name>
</gene>
<dbReference type="EMBL" id="LT963409">
    <property type="protein sequence ID" value="SOS40002.1"/>
    <property type="molecule type" value="Genomic_DNA"/>
</dbReference>
<organism evidence="1 2">
    <name type="scientific">Pseudomonas syringae</name>
    <dbReference type="NCBI Taxonomy" id="317"/>
    <lineage>
        <taxon>Bacteria</taxon>
        <taxon>Pseudomonadati</taxon>
        <taxon>Pseudomonadota</taxon>
        <taxon>Gammaproteobacteria</taxon>
        <taxon>Pseudomonadales</taxon>
        <taxon>Pseudomonadaceae</taxon>
        <taxon>Pseudomonas</taxon>
    </lineage>
</organism>
<dbReference type="AlphaFoldDB" id="A0A2K4WVV2"/>
<evidence type="ECO:0000313" key="2">
    <source>
        <dbReference type="Proteomes" id="UP000238095"/>
    </source>
</evidence>
<sequence length="43" mass="4974">MFQSVIDGIQYPKHKFDICEDLENGFSFFVVRDGKGQPLRLVV</sequence>
<proteinExistence type="predicted"/>
<reference evidence="1 2" key="1">
    <citation type="submission" date="2017-11" db="EMBL/GenBank/DDBJ databases">
        <authorList>
            <person name="Han C.G."/>
        </authorList>
    </citation>
    <scope>NUCLEOTIDE SEQUENCE [LARGE SCALE GENOMIC DNA]</scope>
    <source>
        <strain evidence="1">CFBP3840</strain>
    </source>
</reference>
<protein>
    <submittedName>
        <fullName evidence="1">Uncharacterized protein</fullName>
    </submittedName>
</protein>
<name>A0A2K4WVV2_PSESX</name>